<evidence type="ECO:0000313" key="3">
    <source>
        <dbReference type="Proteomes" id="UP000183988"/>
    </source>
</evidence>
<sequence length="151" mass="16837">MISISKKDDKELGVGGKITVFTLLTIVVLGALAAFLAIVAFGFIGFFQIFEAEYDSFGSLFSYIVIAFIISIFLELFARALFNVMSLYISSKVKTFVVRLILDAGCTWFVLFLVDEWMTSVQIPALTELALALLLFLIEYLFDGNGKEKTE</sequence>
<keyword evidence="3" id="KW-1185">Reference proteome</keyword>
<dbReference type="EMBL" id="FQVW01000019">
    <property type="protein sequence ID" value="SHG17995.1"/>
    <property type="molecule type" value="Genomic_DNA"/>
</dbReference>
<dbReference type="STRING" id="930117.SAMN05216225_10192"/>
<dbReference type="Proteomes" id="UP000183988">
    <property type="component" value="Unassembled WGS sequence"/>
</dbReference>
<dbReference type="InterPro" id="IPR025912">
    <property type="entry name" value="YrvL"/>
</dbReference>
<reference evidence="2 3" key="1">
    <citation type="submission" date="2016-11" db="EMBL/GenBank/DDBJ databases">
        <authorList>
            <person name="Jaros S."/>
            <person name="Januszkiewicz K."/>
            <person name="Wedrychowicz H."/>
        </authorList>
    </citation>
    <scope>NUCLEOTIDE SEQUENCE [LARGE SCALE GENOMIC DNA]</scope>
    <source>
        <strain evidence="2 3">IBRC-M 10683</strain>
    </source>
</reference>
<name>A0A1M5HPY2_9BACI</name>
<feature type="transmembrane region" description="Helical" evidence="1">
    <location>
        <begin position="96"/>
        <end position="114"/>
    </location>
</feature>
<dbReference type="AlphaFoldDB" id="A0A1M5HPY2"/>
<proteinExistence type="predicted"/>
<evidence type="ECO:0000313" key="2">
    <source>
        <dbReference type="EMBL" id="SHG17995.1"/>
    </source>
</evidence>
<keyword evidence="1" id="KW-1133">Transmembrane helix</keyword>
<feature type="transmembrane region" description="Helical" evidence="1">
    <location>
        <begin position="61"/>
        <end position="84"/>
    </location>
</feature>
<dbReference type="RefSeq" id="WP_072890245.1">
    <property type="nucleotide sequence ID" value="NZ_FQVW01000019.1"/>
</dbReference>
<organism evidence="2 3">
    <name type="scientific">Ornithinibacillus halophilus</name>
    <dbReference type="NCBI Taxonomy" id="930117"/>
    <lineage>
        <taxon>Bacteria</taxon>
        <taxon>Bacillati</taxon>
        <taxon>Bacillota</taxon>
        <taxon>Bacilli</taxon>
        <taxon>Bacillales</taxon>
        <taxon>Bacillaceae</taxon>
        <taxon>Ornithinibacillus</taxon>
    </lineage>
</organism>
<keyword evidence="1" id="KW-0472">Membrane</keyword>
<feature type="transmembrane region" description="Helical" evidence="1">
    <location>
        <begin position="21"/>
        <end position="49"/>
    </location>
</feature>
<evidence type="ECO:0000256" key="1">
    <source>
        <dbReference type="SAM" id="Phobius"/>
    </source>
</evidence>
<keyword evidence="1" id="KW-0812">Transmembrane</keyword>
<gene>
    <name evidence="2" type="ORF">SAMN05216225_10192</name>
</gene>
<protein>
    <submittedName>
        <fullName evidence="2">Regulatory protein YrvL</fullName>
    </submittedName>
</protein>
<accession>A0A1M5HPY2</accession>
<dbReference type="Pfam" id="PF14184">
    <property type="entry name" value="YrvL"/>
    <property type="match status" value="1"/>
</dbReference>
<dbReference type="OrthoDB" id="2942075at2"/>
<feature type="transmembrane region" description="Helical" evidence="1">
    <location>
        <begin position="120"/>
        <end position="142"/>
    </location>
</feature>